<dbReference type="Proteomes" id="UP000727857">
    <property type="component" value="Unassembled WGS sequence"/>
</dbReference>
<reference evidence="1" key="2">
    <citation type="journal article" date="2021" name="PeerJ">
        <title>Extensive microbial diversity within the chicken gut microbiome revealed by metagenomics and culture.</title>
        <authorList>
            <person name="Gilroy R."/>
            <person name="Ravi A."/>
            <person name="Getino M."/>
            <person name="Pursley I."/>
            <person name="Horton D.L."/>
            <person name="Alikhan N.F."/>
            <person name="Baker D."/>
            <person name="Gharbi K."/>
            <person name="Hall N."/>
            <person name="Watson M."/>
            <person name="Adriaenssens E.M."/>
            <person name="Foster-Nyarko E."/>
            <person name="Jarju S."/>
            <person name="Secka A."/>
            <person name="Antonio M."/>
            <person name="Oren A."/>
            <person name="Chaudhuri R.R."/>
            <person name="La Ragione R."/>
            <person name="Hildebrand F."/>
            <person name="Pallen M.J."/>
        </authorList>
    </citation>
    <scope>NUCLEOTIDE SEQUENCE</scope>
    <source>
        <strain evidence="1">517</strain>
    </source>
</reference>
<comment type="caution">
    <text evidence="1">The sequence shown here is derived from an EMBL/GenBank/DDBJ whole genome shotgun (WGS) entry which is preliminary data.</text>
</comment>
<gene>
    <name evidence="1" type="ORF">IAB16_05285</name>
</gene>
<proteinExistence type="predicted"/>
<name>A0A940DGS1_9FIRM</name>
<evidence type="ECO:0000313" key="1">
    <source>
        <dbReference type="EMBL" id="MBO8424411.1"/>
    </source>
</evidence>
<dbReference type="AlphaFoldDB" id="A0A940DGS1"/>
<accession>A0A940DGS1</accession>
<organism evidence="1 2">
    <name type="scientific">Candidatus Stercoripulliclostridium pullicola</name>
    <dbReference type="NCBI Taxonomy" id="2840953"/>
    <lineage>
        <taxon>Bacteria</taxon>
        <taxon>Bacillati</taxon>
        <taxon>Bacillota</taxon>
        <taxon>Clostridia</taxon>
        <taxon>Eubacteriales</taxon>
        <taxon>Candidatus Stercoripulliclostridium</taxon>
    </lineage>
</organism>
<sequence length="533" mass="58534">MNRTVHERTFLEAFFAADSIVGRIADRRAVFDEIGKICCISNKRLGELCKYIDLPELEEIKDPSSYEQLMRVLDYSEKFGTGAGYGADILDLLECKGEALLKLADTRGRRDGVSDRESAVSFVSAALRKNYVFPLAIAAFLLLSGTVVKKDVVKGLEAAHKCARWNNVFGMLLLMRYDNSNAPKYLGMLDAVLSFGALNEEYAPVFAEYGKPSEEFTSNVKLTETYLNRNPREAESYNPAMARIIYSPLLSLSDKYKAVLANSSEHIAALNSLPLTARTSVGIGAPIETYFTEKRRGEARAAEAVLRAQISGKGKPLMLVGKDEYVAESYVGALSKAFADVRVISAKDITKRELLPTQEHFAIAGLMAMKRSAGVFVIKDLERLNQECVAEMSKLFDRSSLKAFYLSDMRVTLDLSGSVFIAISGEKVSDTSLSKLFRQVETAPLYDEEKRAIADDYAANCARVYGVSAEFAEAARRTLVTLCDFGTGHLKEVVEKVCIARAASSDTSPVGAAEVEAVARKCNDATIGFKIKI</sequence>
<evidence type="ECO:0000313" key="2">
    <source>
        <dbReference type="Proteomes" id="UP000727857"/>
    </source>
</evidence>
<reference evidence="1" key="1">
    <citation type="submission" date="2020-10" db="EMBL/GenBank/DDBJ databases">
        <authorList>
            <person name="Gilroy R."/>
        </authorList>
    </citation>
    <scope>NUCLEOTIDE SEQUENCE</scope>
    <source>
        <strain evidence="1">517</strain>
    </source>
</reference>
<protein>
    <submittedName>
        <fullName evidence="1">Uncharacterized protein</fullName>
    </submittedName>
</protein>
<dbReference type="EMBL" id="JADINF010000134">
    <property type="protein sequence ID" value="MBO8424411.1"/>
    <property type="molecule type" value="Genomic_DNA"/>
</dbReference>